<evidence type="ECO:0000313" key="3">
    <source>
        <dbReference type="Proteomes" id="UP000256485"/>
    </source>
</evidence>
<keyword evidence="3" id="KW-1185">Reference proteome</keyword>
<dbReference type="RefSeq" id="WP_211310462.1">
    <property type="nucleotide sequence ID" value="NZ_QTUC01000001.1"/>
</dbReference>
<dbReference type="Gene3D" id="3.40.830.10">
    <property type="entry name" value="LigB-like"/>
    <property type="match status" value="1"/>
</dbReference>
<proteinExistence type="predicted"/>
<protein>
    <recommendedName>
        <fullName evidence="4">Catalytic LigB subunit of aromatic ring-opening dioxygenase</fullName>
    </recommendedName>
</protein>
<evidence type="ECO:0000313" key="2">
    <source>
        <dbReference type="EMBL" id="REF35056.1"/>
    </source>
</evidence>
<feature type="region of interest" description="Disordered" evidence="1">
    <location>
        <begin position="235"/>
        <end position="263"/>
    </location>
</feature>
<comment type="caution">
    <text evidence="2">The sequence shown here is derived from an EMBL/GenBank/DDBJ whole genome shotgun (WGS) entry which is preliminary data.</text>
</comment>
<reference evidence="2 3" key="1">
    <citation type="submission" date="2018-08" db="EMBL/GenBank/DDBJ databases">
        <title>Sequencing the genomes of 1000 actinobacteria strains.</title>
        <authorList>
            <person name="Klenk H.-P."/>
        </authorList>
    </citation>
    <scope>NUCLEOTIDE SEQUENCE [LARGE SCALE GENOMIC DNA]</scope>
    <source>
        <strain evidence="2 3">DSM 22891</strain>
    </source>
</reference>
<gene>
    <name evidence="2" type="ORF">DFJ64_0427</name>
</gene>
<dbReference type="Proteomes" id="UP000256485">
    <property type="component" value="Unassembled WGS sequence"/>
</dbReference>
<name>A0A3D9V0X4_THECX</name>
<dbReference type="SUPFAM" id="SSF53213">
    <property type="entry name" value="LigB-like"/>
    <property type="match status" value="1"/>
</dbReference>
<organism evidence="2 3">
    <name type="scientific">Thermasporomyces composti</name>
    <dbReference type="NCBI Taxonomy" id="696763"/>
    <lineage>
        <taxon>Bacteria</taxon>
        <taxon>Bacillati</taxon>
        <taxon>Actinomycetota</taxon>
        <taxon>Actinomycetes</taxon>
        <taxon>Propionibacteriales</taxon>
        <taxon>Nocardioidaceae</taxon>
        <taxon>Thermasporomyces</taxon>
    </lineage>
</organism>
<dbReference type="AlphaFoldDB" id="A0A3D9V0X4"/>
<sequence>MLVAAAVCPHPPLLIPELAAGAAPELDDLRAHCDEAVRRLLASRPDVVVCVGASPTARRWGSSARGSFAPFGVDVRVGGEGAAMEPPLPLALAVAAWLLDRAGYAGERCYEGVSQSWDPARCRSHGARLARVANRVGVLAMGDGSARRTTASPGAYDPSAEEWDTQVAALLATGDLAGLGALRADDADALLVAGRPAWQVLAGAAEGSDLEPTLLTHTAPYGVGYFVASWVSRDSSLPPPRARSLTTRARRRRSSVPADGAWR</sequence>
<dbReference type="CDD" id="cd07951">
    <property type="entry name" value="ED_3B_N_AMMECR1"/>
    <property type="match status" value="1"/>
</dbReference>
<evidence type="ECO:0008006" key="4">
    <source>
        <dbReference type="Google" id="ProtNLM"/>
    </source>
</evidence>
<accession>A0A3D9V0X4</accession>
<evidence type="ECO:0000256" key="1">
    <source>
        <dbReference type="SAM" id="MobiDB-lite"/>
    </source>
</evidence>
<dbReference type="EMBL" id="QTUC01000001">
    <property type="protein sequence ID" value="REF35056.1"/>
    <property type="molecule type" value="Genomic_DNA"/>
</dbReference>